<evidence type="ECO:0000313" key="2">
    <source>
        <dbReference type="Proteomes" id="UP000253606"/>
    </source>
</evidence>
<protein>
    <submittedName>
        <fullName evidence="1">Uncharacterized protein</fullName>
    </submittedName>
</protein>
<reference evidence="1 2" key="1">
    <citation type="journal article" date="2018" name="Front. Microbiol.">
        <title>Hydrolytic Capabilities as a Key to Environmental Success: Chitinolytic and Cellulolytic Acidobacteria From Acidic Sub-arctic Soils and Boreal Peatlands.</title>
        <authorList>
            <person name="Belova S.E."/>
            <person name="Ravin N.V."/>
            <person name="Pankratov T.A."/>
            <person name="Rakitin A.L."/>
            <person name="Ivanova A.A."/>
            <person name="Beletsky A.V."/>
            <person name="Mardanov A.V."/>
            <person name="Sinninghe Damste J.S."/>
            <person name="Dedysh S.N."/>
        </authorList>
    </citation>
    <scope>NUCLEOTIDE SEQUENCE [LARGE SCALE GENOMIC DNA]</scope>
    <source>
        <strain evidence="1 2">SBC82</strain>
    </source>
</reference>
<name>A0A2Z5FXY9_9BACT</name>
<keyword evidence="2" id="KW-1185">Reference proteome</keyword>
<dbReference type="AlphaFoldDB" id="A0A2Z5FXY9"/>
<dbReference type="Proteomes" id="UP000253606">
    <property type="component" value="Chromosome"/>
</dbReference>
<organism evidence="1 2">
    <name type="scientific">Acidisarcina polymorpha</name>
    <dbReference type="NCBI Taxonomy" id="2211140"/>
    <lineage>
        <taxon>Bacteria</taxon>
        <taxon>Pseudomonadati</taxon>
        <taxon>Acidobacteriota</taxon>
        <taxon>Terriglobia</taxon>
        <taxon>Terriglobales</taxon>
        <taxon>Acidobacteriaceae</taxon>
        <taxon>Acidisarcina</taxon>
    </lineage>
</organism>
<gene>
    <name evidence="1" type="ORF">ACPOL_2441</name>
</gene>
<accession>A0A2Z5FXY9</accession>
<proteinExistence type="predicted"/>
<dbReference type="EMBL" id="CP030840">
    <property type="protein sequence ID" value="AXC11763.1"/>
    <property type="molecule type" value="Genomic_DNA"/>
</dbReference>
<dbReference type="KEGG" id="abas:ACPOL_2441"/>
<sequence length="47" mass="4431">MISSLAFEGDGFGVAATSAAPFAGETGGLDLGLVAAGWAAEDFAPGG</sequence>
<evidence type="ECO:0000313" key="1">
    <source>
        <dbReference type="EMBL" id="AXC11763.1"/>
    </source>
</evidence>